<keyword evidence="2" id="KW-1003">Cell membrane</keyword>
<feature type="transmembrane region" description="Helical" evidence="6">
    <location>
        <begin position="102"/>
        <end position="126"/>
    </location>
</feature>
<dbReference type="CDD" id="cd06173">
    <property type="entry name" value="MFS_MefA_like"/>
    <property type="match status" value="1"/>
</dbReference>
<feature type="transmembrane region" description="Helical" evidence="6">
    <location>
        <begin position="147"/>
        <end position="167"/>
    </location>
</feature>
<feature type="transmembrane region" description="Helical" evidence="6">
    <location>
        <begin position="173"/>
        <end position="192"/>
    </location>
</feature>
<protein>
    <submittedName>
        <fullName evidence="7">MFS transporter</fullName>
    </submittedName>
</protein>
<evidence type="ECO:0000256" key="6">
    <source>
        <dbReference type="SAM" id="Phobius"/>
    </source>
</evidence>
<evidence type="ECO:0000256" key="1">
    <source>
        <dbReference type="ARBA" id="ARBA00004651"/>
    </source>
</evidence>
<evidence type="ECO:0000313" key="7">
    <source>
        <dbReference type="EMBL" id="GAA0221047.1"/>
    </source>
</evidence>
<name>A0ABN0TGE5_9ACTN</name>
<comment type="subcellular location">
    <subcellularLocation>
        <location evidence="1">Cell membrane</location>
        <topology evidence="1">Multi-pass membrane protein</topology>
    </subcellularLocation>
</comment>
<dbReference type="PANTHER" id="PTHR23513">
    <property type="entry name" value="INTEGRAL MEMBRANE EFFLUX PROTEIN-RELATED"/>
    <property type="match status" value="1"/>
</dbReference>
<dbReference type="Proteomes" id="UP001500967">
    <property type="component" value="Unassembled WGS sequence"/>
</dbReference>
<reference evidence="7 8" key="1">
    <citation type="journal article" date="2019" name="Int. J. Syst. Evol. Microbiol.">
        <title>The Global Catalogue of Microorganisms (GCM) 10K type strain sequencing project: providing services to taxonomists for standard genome sequencing and annotation.</title>
        <authorList>
            <consortium name="The Broad Institute Genomics Platform"/>
            <consortium name="The Broad Institute Genome Sequencing Center for Infectious Disease"/>
            <person name="Wu L."/>
            <person name="Ma J."/>
        </authorList>
    </citation>
    <scope>NUCLEOTIDE SEQUENCE [LARGE SCALE GENOMIC DNA]</scope>
    <source>
        <strain evidence="7 8">JCM 10425</strain>
    </source>
</reference>
<keyword evidence="4 6" id="KW-1133">Transmembrane helix</keyword>
<feature type="transmembrane region" description="Helical" evidence="6">
    <location>
        <begin position="342"/>
        <end position="359"/>
    </location>
</feature>
<evidence type="ECO:0000256" key="5">
    <source>
        <dbReference type="ARBA" id="ARBA00023136"/>
    </source>
</evidence>
<evidence type="ECO:0000256" key="4">
    <source>
        <dbReference type="ARBA" id="ARBA00022989"/>
    </source>
</evidence>
<dbReference type="Gene3D" id="1.20.1250.20">
    <property type="entry name" value="MFS general substrate transporter like domains"/>
    <property type="match status" value="1"/>
</dbReference>
<evidence type="ECO:0000313" key="8">
    <source>
        <dbReference type="Proteomes" id="UP001500967"/>
    </source>
</evidence>
<gene>
    <name evidence="7" type="ORF">GCM10009539_02830</name>
</gene>
<feature type="transmembrane region" description="Helical" evidence="6">
    <location>
        <begin position="12"/>
        <end position="34"/>
    </location>
</feature>
<feature type="transmembrane region" description="Helical" evidence="6">
    <location>
        <begin position="213"/>
        <end position="236"/>
    </location>
</feature>
<keyword evidence="5 6" id="KW-0472">Membrane</keyword>
<feature type="transmembrane region" description="Helical" evidence="6">
    <location>
        <begin position="75"/>
        <end position="96"/>
    </location>
</feature>
<dbReference type="Pfam" id="PF07690">
    <property type="entry name" value="MFS_1"/>
    <property type="match status" value="1"/>
</dbReference>
<dbReference type="RefSeq" id="WP_344646864.1">
    <property type="nucleotide sequence ID" value="NZ_BAAAGX010000002.1"/>
</dbReference>
<proteinExistence type="predicted"/>
<dbReference type="EMBL" id="BAAAGX010000002">
    <property type="protein sequence ID" value="GAA0221047.1"/>
    <property type="molecule type" value="Genomic_DNA"/>
</dbReference>
<keyword evidence="3 6" id="KW-0812">Transmembrane</keyword>
<keyword evidence="8" id="KW-1185">Reference proteome</keyword>
<accession>A0ABN0TGE5</accession>
<feature type="transmembrane region" description="Helical" evidence="6">
    <location>
        <begin position="275"/>
        <end position="295"/>
    </location>
</feature>
<dbReference type="PANTHER" id="PTHR23513:SF6">
    <property type="entry name" value="MAJOR FACILITATOR SUPERFAMILY ASSOCIATED DOMAIN-CONTAINING PROTEIN"/>
    <property type="match status" value="1"/>
</dbReference>
<comment type="caution">
    <text evidence="7">The sequence shown here is derived from an EMBL/GenBank/DDBJ whole genome shotgun (WGS) entry which is preliminary data.</text>
</comment>
<dbReference type="InterPro" id="IPR011701">
    <property type="entry name" value="MFS"/>
</dbReference>
<feature type="transmembrane region" description="Helical" evidence="6">
    <location>
        <begin position="365"/>
        <end position="387"/>
    </location>
</feature>
<feature type="transmembrane region" description="Helical" evidence="6">
    <location>
        <begin position="301"/>
        <end position="322"/>
    </location>
</feature>
<dbReference type="SUPFAM" id="SSF103473">
    <property type="entry name" value="MFS general substrate transporter"/>
    <property type="match status" value="1"/>
</dbReference>
<feature type="transmembrane region" description="Helical" evidence="6">
    <location>
        <begin position="248"/>
        <end position="268"/>
    </location>
</feature>
<organism evidence="7 8">
    <name type="scientific">Cryptosporangium japonicum</name>
    <dbReference type="NCBI Taxonomy" id="80872"/>
    <lineage>
        <taxon>Bacteria</taxon>
        <taxon>Bacillati</taxon>
        <taxon>Actinomycetota</taxon>
        <taxon>Actinomycetes</taxon>
        <taxon>Cryptosporangiales</taxon>
        <taxon>Cryptosporangiaceae</taxon>
        <taxon>Cryptosporangium</taxon>
    </lineage>
</organism>
<feature type="transmembrane region" description="Helical" evidence="6">
    <location>
        <begin position="40"/>
        <end position="63"/>
    </location>
</feature>
<sequence>MVGRVTALGRYTAAHVVTWFGGAMTLVALPILVFQRTGSAALTGLLAALEALPYFLFGLFAGALADRWDQGRTMVITAALSGLVMAGVPVAHWFGMLATDHLLAAAIATLFVFYDAASFGALPAIVGRERIGAATGRLSALSTTIDLAGPSAAGLLIAGIGVVNLIALDAASYLLAAGVLATVRWTPVARGPGRATIAEGLAYLWRQPVIRNLTLLGAAHSLAGGAVTGLLVVVGVRRLGLAADDARLGLLYAAAACGALLASLAIAGLQRRYPIGSITLTALTVSGLALTGWAWNGWWLPGLFLLVIWQAGATTVILNAIIVRQTLTPDHLQARVNTTARMIGWGGTPFGALLGGLLAEAAGTHIALSAAAALLGAVAVVVASTSVRRVPTLSDLRAPQTVGTLLQ</sequence>
<evidence type="ECO:0000256" key="2">
    <source>
        <dbReference type="ARBA" id="ARBA00022475"/>
    </source>
</evidence>
<dbReference type="InterPro" id="IPR036259">
    <property type="entry name" value="MFS_trans_sf"/>
</dbReference>
<evidence type="ECO:0000256" key="3">
    <source>
        <dbReference type="ARBA" id="ARBA00022692"/>
    </source>
</evidence>